<gene>
    <name evidence="2" type="ORF">BOW51_08230</name>
</gene>
<dbReference type="Pfam" id="PF02810">
    <property type="entry name" value="SEC-C"/>
    <property type="match status" value="1"/>
</dbReference>
<evidence type="ECO:0000313" key="3">
    <source>
        <dbReference type="Proteomes" id="UP000190896"/>
    </source>
</evidence>
<dbReference type="SUPFAM" id="SSF103642">
    <property type="entry name" value="Sec-C motif"/>
    <property type="match status" value="1"/>
</dbReference>
<dbReference type="InterPro" id="IPR004027">
    <property type="entry name" value="SEC_C_motif"/>
</dbReference>
<dbReference type="NCBIfam" id="NF002449">
    <property type="entry name" value="PRK01617.1"/>
    <property type="match status" value="1"/>
</dbReference>
<evidence type="ECO:0000313" key="2">
    <source>
        <dbReference type="EMBL" id="OOZ36223.1"/>
    </source>
</evidence>
<proteinExistence type="predicted"/>
<dbReference type="OrthoDB" id="21421at2"/>
<dbReference type="PANTHER" id="PTHR33747">
    <property type="entry name" value="UPF0225 PROTEIN SCO1677"/>
    <property type="match status" value="1"/>
</dbReference>
<reference evidence="2 3" key="1">
    <citation type="submission" date="2016-11" db="EMBL/GenBank/DDBJ databases">
        <title>Mixed transmission modes and dynamic genome evolution in an obligate animal-bacterial symbiosis.</title>
        <authorList>
            <person name="Russell S.L."/>
            <person name="Corbett-Detig R.B."/>
            <person name="Cavanaugh C.M."/>
        </authorList>
    </citation>
    <scope>NUCLEOTIDE SEQUENCE [LARGE SCALE GENOMIC DNA]</scope>
    <source>
        <strain evidence="2">Se-Cadez</strain>
    </source>
</reference>
<dbReference type="Gene3D" id="3.10.450.50">
    <property type="match status" value="1"/>
</dbReference>
<dbReference type="NCBIfam" id="NF001213">
    <property type="entry name" value="PRK00183.1"/>
    <property type="match status" value="1"/>
</dbReference>
<name>A0A1T2KTP2_9GAMM</name>
<feature type="domain" description="YchJ-like middle NTF2-like" evidence="1">
    <location>
        <begin position="28"/>
        <end position="127"/>
    </location>
</feature>
<dbReference type="InterPro" id="IPR048469">
    <property type="entry name" value="YchJ-like_M"/>
</dbReference>
<dbReference type="SUPFAM" id="SSF54427">
    <property type="entry name" value="NTF2-like"/>
    <property type="match status" value="1"/>
</dbReference>
<dbReference type="InterPro" id="IPR032710">
    <property type="entry name" value="NTF2-like_dom_sf"/>
</dbReference>
<evidence type="ECO:0000259" key="1">
    <source>
        <dbReference type="Pfam" id="PF17775"/>
    </source>
</evidence>
<sequence length="162" mass="17792">MSQCPCGSGKALDACCGPVLSGEVSAPTAEVLMRSRYCAFVTGAVDFLTESLHPAHRHDHDAAATRRWAEQSDWMGLEIVSIEAGGEGDEEGKVEFIATFKEKGMVRRHHEMSSFKKDQGRWYFVDGKMVLPETQVHEGPKVGRNDPCPCGSGKKFKKCCGR</sequence>
<dbReference type="PANTHER" id="PTHR33747:SF1">
    <property type="entry name" value="ADENYLATE CYCLASE-ASSOCIATED CAP C-TERMINAL DOMAIN-CONTAINING PROTEIN"/>
    <property type="match status" value="1"/>
</dbReference>
<dbReference type="EMBL" id="MPRJ01000049">
    <property type="protein sequence ID" value="OOZ36223.1"/>
    <property type="molecule type" value="Genomic_DNA"/>
</dbReference>
<dbReference type="Proteomes" id="UP000190896">
    <property type="component" value="Unassembled WGS sequence"/>
</dbReference>
<dbReference type="AlphaFoldDB" id="A0A1T2KTP2"/>
<dbReference type="NCBIfam" id="NF002486">
    <property type="entry name" value="PRK01752.1"/>
    <property type="match status" value="1"/>
</dbReference>
<keyword evidence="3" id="KW-1185">Reference proteome</keyword>
<accession>A0A1T2KTP2</accession>
<dbReference type="STRING" id="1918948.BOW53_08520"/>
<dbReference type="RefSeq" id="WP_078487506.1">
    <property type="nucleotide sequence ID" value="NZ_MPRJ01000049.1"/>
</dbReference>
<dbReference type="Pfam" id="PF17775">
    <property type="entry name" value="YchJ_M-like"/>
    <property type="match status" value="1"/>
</dbReference>
<comment type="caution">
    <text evidence="2">The sequence shown here is derived from an EMBL/GenBank/DDBJ whole genome shotgun (WGS) entry which is preliminary data.</text>
</comment>
<organism evidence="2 3">
    <name type="scientific">Solemya velesiana gill symbiont</name>
    <dbReference type="NCBI Taxonomy" id="1918948"/>
    <lineage>
        <taxon>Bacteria</taxon>
        <taxon>Pseudomonadati</taxon>
        <taxon>Pseudomonadota</taxon>
        <taxon>Gammaproteobacteria</taxon>
        <taxon>sulfur-oxidizing symbionts</taxon>
    </lineage>
</organism>
<protein>
    <recommendedName>
        <fullName evidence="1">YchJ-like middle NTF2-like domain-containing protein</fullName>
    </recommendedName>
</protein>